<keyword evidence="1" id="KW-1185">Reference proteome</keyword>
<dbReference type="WBParaSite" id="MhA1_Contig957.frz3.gene4">
    <property type="protein sequence ID" value="MhA1_Contig957.frz3.gene4"/>
    <property type="gene ID" value="MhA1_Contig957.frz3.gene4"/>
</dbReference>
<organism evidence="1 2">
    <name type="scientific">Meloidogyne hapla</name>
    <name type="common">Root-knot nematode worm</name>
    <dbReference type="NCBI Taxonomy" id="6305"/>
    <lineage>
        <taxon>Eukaryota</taxon>
        <taxon>Metazoa</taxon>
        <taxon>Ecdysozoa</taxon>
        <taxon>Nematoda</taxon>
        <taxon>Chromadorea</taxon>
        <taxon>Rhabditida</taxon>
        <taxon>Tylenchina</taxon>
        <taxon>Tylenchomorpha</taxon>
        <taxon>Tylenchoidea</taxon>
        <taxon>Meloidogynidae</taxon>
        <taxon>Meloidogyninae</taxon>
        <taxon>Meloidogyne</taxon>
    </lineage>
</organism>
<evidence type="ECO:0000313" key="1">
    <source>
        <dbReference type="Proteomes" id="UP000095281"/>
    </source>
</evidence>
<accession>A0A1I8C2V3</accession>
<dbReference type="SUPFAM" id="SSF52047">
    <property type="entry name" value="RNI-like"/>
    <property type="match status" value="1"/>
</dbReference>
<dbReference type="Proteomes" id="UP000095281">
    <property type="component" value="Unplaced"/>
</dbReference>
<protein>
    <submittedName>
        <fullName evidence="2">DHC_N2 domain-containing protein</fullName>
    </submittedName>
</protein>
<dbReference type="Gene3D" id="3.80.10.10">
    <property type="entry name" value="Ribonuclease Inhibitor"/>
    <property type="match status" value="1"/>
</dbReference>
<dbReference type="AlphaFoldDB" id="A0A1I8C2V3"/>
<name>A0A1I8C2V3_MELHA</name>
<reference evidence="2" key="1">
    <citation type="submission" date="2016-11" db="UniProtKB">
        <authorList>
            <consortium name="WormBaseParasite"/>
        </authorList>
    </citation>
    <scope>IDENTIFICATION</scope>
</reference>
<proteinExistence type="predicted"/>
<sequence length="150" mass="17410">MKKINLAEFVSEKYGRELSDENKSAILIEQKLRGILDRAGPHIREIDFNHSWPVISQTILENIKEKCFQLTKLEMGWVRINADISPLLEHVAPQLEEFSLEESSWIGENARQNEAKVAQYFPKMHNLRRLNLRKFGGPLDDLVKIEGKLE</sequence>
<dbReference type="InterPro" id="IPR032675">
    <property type="entry name" value="LRR_dom_sf"/>
</dbReference>
<evidence type="ECO:0000313" key="2">
    <source>
        <dbReference type="WBParaSite" id="MhA1_Contig957.frz3.gene4"/>
    </source>
</evidence>